<name>A0A4S8QKV8_9HELO</name>
<reference evidence="2 3" key="1">
    <citation type="submission" date="2017-12" db="EMBL/GenBank/DDBJ databases">
        <title>Comparative genomics of Botrytis spp.</title>
        <authorList>
            <person name="Valero-Jimenez C.A."/>
            <person name="Tapia P."/>
            <person name="Veloso J."/>
            <person name="Silva-Moreno E."/>
            <person name="Staats M."/>
            <person name="Valdes J.H."/>
            <person name="Van Kan J.A.L."/>
        </authorList>
    </citation>
    <scope>NUCLEOTIDE SEQUENCE [LARGE SCALE GENOMIC DNA]</scope>
    <source>
        <strain evidence="2 3">MUCL435</strain>
    </source>
</reference>
<protein>
    <submittedName>
        <fullName evidence="2">Uncharacterized protein</fullName>
    </submittedName>
</protein>
<proteinExistence type="predicted"/>
<keyword evidence="3" id="KW-1185">Reference proteome</keyword>
<feature type="region of interest" description="Disordered" evidence="1">
    <location>
        <begin position="29"/>
        <end position="65"/>
    </location>
</feature>
<organism evidence="2 3">
    <name type="scientific">Botrytis galanthina</name>
    <dbReference type="NCBI Taxonomy" id="278940"/>
    <lineage>
        <taxon>Eukaryota</taxon>
        <taxon>Fungi</taxon>
        <taxon>Dikarya</taxon>
        <taxon>Ascomycota</taxon>
        <taxon>Pezizomycotina</taxon>
        <taxon>Leotiomycetes</taxon>
        <taxon>Helotiales</taxon>
        <taxon>Sclerotiniaceae</taxon>
        <taxon>Botrytis</taxon>
    </lineage>
</organism>
<accession>A0A4S8QKV8</accession>
<dbReference type="Proteomes" id="UP000308671">
    <property type="component" value="Unassembled WGS sequence"/>
</dbReference>
<evidence type="ECO:0000313" key="2">
    <source>
        <dbReference type="EMBL" id="THV45368.1"/>
    </source>
</evidence>
<evidence type="ECO:0000256" key="1">
    <source>
        <dbReference type="SAM" id="MobiDB-lite"/>
    </source>
</evidence>
<dbReference type="EMBL" id="PQXL01000496">
    <property type="protein sequence ID" value="THV45368.1"/>
    <property type="molecule type" value="Genomic_DNA"/>
</dbReference>
<comment type="caution">
    <text evidence="2">The sequence shown here is derived from an EMBL/GenBank/DDBJ whole genome shotgun (WGS) entry which is preliminary data.</text>
</comment>
<evidence type="ECO:0000313" key="3">
    <source>
        <dbReference type="Proteomes" id="UP000308671"/>
    </source>
</evidence>
<feature type="compositionally biased region" description="Basic residues" evidence="1">
    <location>
        <begin position="55"/>
        <end position="65"/>
    </location>
</feature>
<dbReference type="AlphaFoldDB" id="A0A4S8QKV8"/>
<sequence length="65" mass="7174">MAENGSTSTSSDTVELLISTIPSLALSHLQNSGPAQEKLKPRQFCPVVTQPPSLRKGRRSRRRKE</sequence>
<gene>
    <name evidence="2" type="ORF">BGAL_0497g00020</name>
</gene>